<dbReference type="STRING" id="53326.A0A016UKQ9"/>
<keyword evidence="1" id="KW-0808">Transferase</keyword>
<dbReference type="Pfam" id="PF08540">
    <property type="entry name" value="HMG_CoA_synt_C"/>
    <property type="match status" value="1"/>
</dbReference>
<proteinExistence type="predicted"/>
<dbReference type="GO" id="GO:0010142">
    <property type="term" value="P:farnesyl diphosphate biosynthetic process, mevalonate pathway"/>
    <property type="evidence" value="ECO:0007669"/>
    <property type="project" value="InterPro"/>
</dbReference>
<evidence type="ECO:0000259" key="2">
    <source>
        <dbReference type="Pfam" id="PF08540"/>
    </source>
</evidence>
<reference evidence="4" key="1">
    <citation type="journal article" date="2015" name="Nat. Genet.">
        <title>The genome and transcriptome of the zoonotic hookworm Ancylostoma ceylanicum identify infection-specific gene families.</title>
        <authorList>
            <person name="Schwarz E.M."/>
            <person name="Hu Y."/>
            <person name="Antoshechkin I."/>
            <person name="Miller M.M."/>
            <person name="Sternberg P.W."/>
            <person name="Aroian R.V."/>
        </authorList>
    </citation>
    <scope>NUCLEOTIDE SEQUENCE</scope>
    <source>
        <strain evidence="4">HY135</strain>
    </source>
</reference>
<dbReference type="InterPro" id="IPR016039">
    <property type="entry name" value="Thiolase-like"/>
</dbReference>
<dbReference type="GO" id="GO:0004421">
    <property type="term" value="F:hydroxymethylglutaryl-CoA synthase activity"/>
    <property type="evidence" value="ECO:0007669"/>
    <property type="project" value="InterPro"/>
</dbReference>
<organism evidence="3 4">
    <name type="scientific">Ancylostoma ceylanicum</name>
    <dbReference type="NCBI Taxonomy" id="53326"/>
    <lineage>
        <taxon>Eukaryota</taxon>
        <taxon>Metazoa</taxon>
        <taxon>Ecdysozoa</taxon>
        <taxon>Nematoda</taxon>
        <taxon>Chromadorea</taxon>
        <taxon>Rhabditida</taxon>
        <taxon>Rhabditina</taxon>
        <taxon>Rhabditomorpha</taxon>
        <taxon>Strongyloidea</taxon>
        <taxon>Ancylostomatidae</taxon>
        <taxon>Ancylostomatinae</taxon>
        <taxon>Ancylostoma</taxon>
    </lineage>
</organism>
<evidence type="ECO:0000313" key="4">
    <source>
        <dbReference type="Proteomes" id="UP000024635"/>
    </source>
</evidence>
<dbReference type="InterPro" id="IPR013746">
    <property type="entry name" value="HMG_CoA_synt_C_dom"/>
</dbReference>
<dbReference type="OrthoDB" id="1269963at2759"/>
<evidence type="ECO:0000313" key="3">
    <source>
        <dbReference type="EMBL" id="EYC15053.1"/>
    </source>
</evidence>
<comment type="caution">
    <text evidence="3">The sequence shown here is derived from an EMBL/GenBank/DDBJ whole genome shotgun (WGS) entry which is preliminary data.</text>
</comment>
<keyword evidence="4" id="KW-1185">Reference proteome</keyword>
<evidence type="ECO:0000256" key="1">
    <source>
        <dbReference type="ARBA" id="ARBA00022679"/>
    </source>
</evidence>
<name>A0A016UKQ9_9BILA</name>
<gene>
    <name evidence="3" type="primary">Acey_s0038.g3607</name>
    <name evidence="3" type="ORF">Y032_0038g3607</name>
</gene>
<dbReference type="SUPFAM" id="SSF53901">
    <property type="entry name" value="Thiolase-like"/>
    <property type="match status" value="1"/>
</dbReference>
<dbReference type="PANTHER" id="PTHR43323">
    <property type="entry name" value="3-HYDROXY-3-METHYLGLUTARYL COENZYME A SYNTHASE"/>
    <property type="match status" value="1"/>
</dbReference>
<dbReference type="Gene3D" id="3.40.47.10">
    <property type="match status" value="1"/>
</dbReference>
<feature type="domain" description="Hydroxymethylglutaryl-coenzyme A synthase C-terminal" evidence="2">
    <location>
        <begin position="47"/>
        <end position="320"/>
    </location>
</feature>
<dbReference type="EMBL" id="JARK01001374">
    <property type="protein sequence ID" value="EYC15053.1"/>
    <property type="molecule type" value="Genomic_DNA"/>
</dbReference>
<dbReference type="AlphaFoldDB" id="A0A016UKQ9"/>
<sequence>MLEKLIQRRSLCLGRQKATFRAHALDHLKSQIGAGAVAVLITPNAPIAFDRGLRACHMTSAWDFYKPIGKLSTEYPTVDGPVSLQSYMIALDGCYRSYKEKVLRISEQNISLSSFSAAMFHSPFTRMVQKALARLSYRDYECGASACDSLYSKLGTLAASSFEDREVMKCLLKGSEELWKNKTCPYLELNRRIGNMYTPSLFAQLVAYIASGHSDELNRILFFAYGSGSAAAMFSATLNVSSSVYQRMMEISRRAIARLGERHICTPDQYTDALKMREEFLASDVPIIPKGNSTGQSTSTLFPGTYFLKMVDERYLRVYDCTPLPKTAQNHLNGFINGTPGGSSDIA</sequence>
<dbReference type="GO" id="GO:0006084">
    <property type="term" value="P:acetyl-CoA metabolic process"/>
    <property type="evidence" value="ECO:0007669"/>
    <property type="project" value="InterPro"/>
</dbReference>
<accession>A0A016UKQ9</accession>
<dbReference type="PANTHER" id="PTHR43323:SF2">
    <property type="entry name" value="HYDROXYMETHYLGLUTARYL-COA SYNTHASE"/>
    <property type="match status" value="1"/>
</dbReference>
<protein>
    <recommendedName>
        <fullName evidence="2">Hydroxymethylglutaryl-coenzyme A synthase C-terminal domain-containing protein</fullName>
    </recommendedName>
</protein>
<dbReference type="Proteomes" id="UP000024635">
    <property type="component" value="Unassembled WGS sequence"/>
</dbReference>